<keyword evidence="6" id="KW-0997">Cell inner membrane</keyword>
<evidence type="ECO:0000256" key="7">
    <source>
        <dbReference type="SAM" id="MobiDB-lite"/>
    </source>
</evidence>
<comment type="function">
    <text evidence="6">Part of a membrane-bound complex that couples electron transfer with translocation of ions across the membrane.</text>
</comment>
<dbReference type="RefSeq" id="WP_245758773.1">
    <property type="nucleotide sequence ID" value="NZ_FOLG01000003.1"/>
</dbReference>
<dbReference type="SMART" id="SM00900">
    <property type="entry name" value="FMN_bind"/>
    <property type="match status" value="1"/>
</dbReference>
<comment type="similarity">
    <text evidence="6">Belongs to the RnfG family.</text>
</comment>
<organism evidence="9 10">
    <name type="scientific">Tropicimonas isoalkanivorans</name>
    <dbReference type="NCBI Taxonomy" id="441112"/>
    <lineage>
        <taxon>Bacteria</taxon>
        <taxon>Pseudomonadati</taxon>
        <taxon>Pseudomonadota</taxon>
        <taxon>Alphaproteobacteria</taxon>
        <taxon>Rhodobacterales</taxon>
        <taxon>Roseobacteraceae</taxon>
        <taxon>Tropicimonas</taxon>
    </lineage>
</organism>
<keyword evidence="6" id="KW-1278">Translocase</keyword>
<keyword evidence="6" id="KW-0472">Membrane</keyword>
<dbReference type="NCBIfam" id="TIGR01947">
    <property type="entry name" value="rnfG"/>
    <property type="match status" value="1"/>
</dbReference>
<keyword evidence="6" id="KW-1003">Cell membrane</keyword>
<keyword evidence="1 6" id="KW-0813">Transport</keyword>
<accession>A0A1I1H8X4</accession>
<dbReference type="AlphaFoldDB" id="A0A1I1H8X4"/>
<keyword evidence="3 6" id="KW-0285">Flavoprotein</keyword>
<dbReference type="NCBIfam" id="NF002519">
    <property type="entry name" value="PRK01908.1"/>
    <property type="match status" value="1"/>
</dbReference>
<dbReference type="GO" id="GO:0022900">
    <property type="term" value="P:electron transport chain"/>
    <property type="evidence" value="ECO:0007669"/>
    <property type="project" value="UniProtKB-UniRule"/>
</dbReference>
<dbReference type="GO" id="GO:0009055">
    <property type="term" value="F:electron transfer activity"/>
    <property type="evidence" value="ECO:0007669"/>
    <property type="project" value="InterPro"/>
</dbReference>
<comment type="subunit">
    <text evidence="6">The complex is composed of six subunits: RnfA, RnfB, RnfC, RnfD, RnfE and RnfG.</text>
</comment>
<evidence type="ECO:0000256" key="5">
    <source>
        <dbReference type="ARBA" id="ARBA00022982"/>
    </source>
</evidence>
<evidence type="ECO:0000259" key="8">
    <source>
        <dbReference type="SMART" id="SM00900"/>
    </source>
</evidence>
<dbReference type="EMBL" id="FOLG01000003">
    <property type="protein sequence ID" value="SFC20206.1"/>
    <property type="molecule type" value="Genomic_DNA"/>
</dbReference>
<dbReference type="InterPro" id="IPR010209">
    <property type="entry name" value="Ion_transpt_RnfG/RsxG"/>
</dbReference>
<keyword evidence="6" id="KW-1133">Transmembrane helix</keyword>
<protein>
    <recommendedName>
        <fullName evidence="6">Ion-translocating oxidoreductase complex subunit G</fullName>
        <ecNumber evidence="6">7.-.-.-</ecNumber>
    </recommendedName>
    <alternativeName>
        <fullName evidence="6">Rnf electron transport complex subunit G</fullName>
    </alternativeName>
</protein>
<dbReference type="Proteomes" id="UP000198728">
    <property type="component" value="Unassembled WGS sequence"/>
</dbReference>
<keyword evidence="10" id="KW-1185">Reference proteome</keyword>
<feature type="domain" description="FMN-binding" evidence="8">
    <location>
        <begin position="127"/>
        <end position="219"/>
    </location>
</feature>
<comment type="cofactor">
    <cofactor evidence="6">
        <name>FMN</name>
        <dbReference type="ChEBI" id="CHEBI:58210"/>
    </cofactor>
</comment>
<dbReference type="InterPro" id="IPR007329">
    <property type="entry name" value="FMN-bd"/>
</dbReference>
<dbReference type="STRING" id="441112.SAMN04488094_10362"/>
<comment type="subcellular location">
    <subcellularLocation>
        <location evidence="6">Cell inner membrane</location>
        <topology evidence="6">Single-pass membrane protein</topology>
    </subcellularLocation>
</comment>
<keyword evidence="6" id="KW-0812">Transmembrane</keyword>
<dbReference type="GO" id="GO:0010181">
    <property type="term" value="F:FMN binding"/>
    <property type="evidence" value="ECO:0007669"/>
    <property type="project" value="InterPro"/>
</dbReference>
<proteinExistence type="inferred from homology"/>
<name>A0A1I1H8X4_9RHOB</name>
<dbReference type="PANTHER" id="PTHR36118">
    <property type="entry name" value="ION-TRANSLOCATING OXIDOREDUCTASE COMPLEX SUBUNIT G"/>
    <property type="match status" value="1"/>
</dbReference>
<dbReference type="GO" id="GO:0005886">
    <property type="term" value="C:plasma membrane"/>
    <property type="evidence" value="ECO:0007669"/>
    <property type="project" value="UniProtKB-SubCell"/>
</dbReference>
<dbReference type="HAMAP" id="MF_00479">
    <property type="entry name" value="RsxG_RnfG"/>
    <property type="match status" value="1"/>
</dbReference>
<sequence length="239" mass="25337">MSDETMTAPASDACHSAPSAPRAARNRVSETLREWPVSHGLLLGAFSLCTALALSVVDDVTRGSIAQRSAEDLRASLAQVVPEEIHNEALTAHLLDLHDPEAGPVTVYRAVKDGAVTGVAYEMTGYGYGGRIQVLMGIDTEGELLGVRVLSHSETPGLGDKIEVAKSDWILGFTGLSLTDPAPADWNVQRDGGVFDQFSGATITPRGVVGAIREGLELFERNRAEMLAPLDDPSSEETG</sequence>
<evidence type="ECO:0000256" key="6">
    <source>
        <dbReference type="HAMAP-Rule" id="MF_00479"/>
    </source>
</evidence>
<evidence type="ECO:0000256" key="2">
    <source>
        <dbReference type="ARBA" id="ARBA00022553"/>
    </source>
</evidence>
<evidence type="ECO:0000256" key="3">
    <source>
        <dbReference type="ARBA" id="ARBA00022630"/>
    </source>
</evidence>
<keyword evidence="4 6" id="KW-0288">FMN</keyword>
<dbReference type="PANTHER" id="PTHR36118:SF1">
    <property type="entry name" value="ION-TRANSLOCATING OXIDOREDUCTASE COMPLEX SUBUNIT G"/>
    <property type="match status" value="1"/>
</dbReference>
<evidence type="ECO:0000313" key="9">
    <source>
        <dbReference type="EMBL" id="SFC20206.1"/>
    </source>
</evidence>
<gene>
    <name evidence="6" type="primary">rnfG</name>
    <name evidence="9" type="ORF">SAMN04488094_10362</name>
</gene>
<evidence type="ECO:0000313" key="10">
    <source>
        <dbReference type="Proteomes" id="UP000198728"/>
    </source>
</evidence>
<feature type="modified residue" description="FMN phosphoryl threonine" evidence="6">
    <location>
        <position position="202"/>
    </location>
</feature>
<reference evidence="9 10" key="1">
    <citation type="submission" date="2016-10" db="EMBL/GenBank/DDBJ databases">
        <authorList>
            <person name="de Groot N.N."/>
        </authorList>
    </citation>
    <scope>NUCLEOTIDE SEQUENCE [LARGE SCALE GENOMIC DNA]</scope>
    <source>
        <strain evidence="9 10">DSM 19548</strain>
    </source>
</reference>
<evidence type="ECO:0000256" key="4">
    <source>
        <dbReference type="ARBA" id="ARBA00022643"/>
    </source>
</evidence>
<keyword evidence="5 6" id="KW-0249">Electron transport</keyword>
<evidence type="ECO:0000256" key="1">
    <source>
        <dbReference type="ARBA" id="ARBA00022448"/>
    </source>
</evidence>
<dbReference type="Pfam" id="PF04205">
    <property type="entry name" value="FMN_bind"/>
    <property type="match status" value="1"/>
</dbReference>
<feature type="region of interest" description="Disordered" evidence="7">
    <location>
        <begin position="1"/>
        <end position="22"/>
    </location>
</feature>
<dbReference type="EC" id="7.-.-.-" evidence="6"/>
<keyword evidence="2 6" id="KW-0597">Phosphoprotein</keyword>